<gene>
    <name evidence="3" type="ORF">ENJ51_11120</name>
</gene>
<dbReference type="InterPro" id="IPR026262">
    <property type="entry name" value="DinJ"/>
</dbReference>
<accession>A0A7V2T4D6</accession>
<dbReference type="PANTHER" id="PTHR38781">
    <property type="entry name" value="ANTITOXIN DINJ-RELATED"/>
    <property type="match status" value="1"/>
</dbReference>
<dbReference type="NCBIfam" id="TIGR02384">
    <property type="entry name" value="RelB_DinJ"/>
    <property type="match status" value="1"/>
</dbReference>
<dbReference type="GO" id="GO:0006355">
    <property type="term" value="P:regulation of DNA-templated transcription"/>
    <property type="evidence" value="ECO:0007669"/>
    <property type="project" value="InterPro"/>
</dbReference>
<dbReference type="GO" id="GO:0006351">
    <property type="term" value="P:DNA-templated transcription"/>
    <property type="evidence" value="ECO:0007669"/>
    <property type="project" value="TreeGrafter"/>
</dbReference>
<dbReference type="PIRSF" id="PIRSF003108">
    <property type="entry name" value="DinJ"/>
    <property type="match status" value="1"/>
</dbReference>
<reference evidence="3" key="1">
    <citation type="journal article" date="2020" name="mSystems">
        <title>Genome- and Community-Level Interaction Insights into Carbon Utilization and Element Cycling Functions of Hydrothermarchaeota in Hydrothermal Sediment.</title>
        <authorList>
            <person name="Zhou Z."/>
            <person name="Liu Y."/>
            <person name="Xu W."/>
            <person name="Pan J."/>
            <person name="Luo Z.H."/>
            <person name="Li M."/>
        </authorList>
    </citation>
    <scope>NUCLEOTIDE SEQUENCE [LARGE SCALE GENOMIC DNA]</scope>
    <source>
        <strain evidence="3">HyVt-493</strain>
    </source>
</reference>
<evidence type="ECO:0000256" key="1">
    <source>
        <dbReference type="ARBA" id="ARBA00010562"/>
    </source>
</evidence>
<proteinExistence type="inferred from homology"/>
<dbReference type="AlphaFoldDB" id="A0A7V2T4D6"/>
<dbReference type="GO" id="GO:0000987">
    <property type="term" value="F:cis-regulatory region sequence-specific DNA binding"/>
    <property type="evidence" value="ECO:0007669"/>
    <property type="project" value="InterPro"/>
</dbReference>
<evidence type="ECO:0000256" key="2">
    <source>
        <dbReference type="ARBA" id="ARBA00022649"/>
    </source>
</evidence>
<protein>
    <submittedName>
        <fullName evidence="3">Type II toxin-antitoxin system RelB/DinJ family antitoxin</fullName>
    </submittedName>
</protein>
<dbReference type="Proteomes" id="UP000885750">
    <property type="component" value="Unassembled WGS sequence"/>
</dbReference>
<dbReference type="InterPro" id="IPR007337">
    <property type="entry name" value="RelB/DinJ"/>
</dbReference>
<comment type="caution">
    <text evidence="3">The sequence shown here is derived from an EMBL/GenBank/DDBJ whole genome shotgun (WGS) entry which is preliminary data.</text>
</comment>
<dbReference type="PANTHER" id="PTHR38781:SF1">
    <property type="entry name" value="ANTITOXIN DINJ-RELATED"/>
    <property type="match status" value="1"/>
</dbReference>
<organism evidence="3">
    <name type="scientific">Leucothrix mucor</name>
    <dbReference type="NCBI Taxonomy" id="45248"/>
    <lineage>
        <taxon>Bacteria</taxon>
        <taxon>Pseudomonadati</taxon>
        <taxon>Pseudomonadota</taxon>
        <taxon>Gammaproteobacteria</taxon>
        <taxon>Thiotrichales</taxon>
        <taxon>Thiotrichaceae</taxon>
        <taxon>Leucothrix</taxon>
    </lineage>
</organism>
<evidence type="ECO:0000313" key="3">
    <source>
        <dbReference type="EMBL" id="HFC93348.1"/>
    </source>
</evidence>
<dbReference type="EMBL" id="DRMS01000415">
    <property type="protein sequence ID" value="HFC93348.1"/>
    <property type="molecule type" value="Genomic_DNA"/>
</dbReference>
<name>A0A7V2T4D6_LEUMU</name>
<sequence length="91" mass="10030">MKTDIISVRIDHDAKIAFNQICDDIGLSSSQAIKLFTKAVINYGGIPFELRRPQPNRITIQAIEELEQGGGHKTHSTQGLFNELGLDIPNA</sequence>
<dbReference type="Pfam" id="PF04221">
    <property type="entry name" value="RelB"/>
    <property type="match status" value="1"/>
</dbReference>
<dbReference type="GO" id="GO:0044010">
    <property type="term" value="P:single-species biofilm formation"/>
    <property type="evidence" value="ECO:0007669"/>
    <property type="project" value="InterPro"/>
</dbReference>
<dbReference type="GO" id="GO:0015643">
    <property type="term" value="F:toxic substance binding"/>
    <property type="evidence" value="ECO:0007669"/>
    <property type="project" value="InterPro"/>
</dbReference>
<comment type="similarity">
    <text evidence="1">Belongs to the RelB/DinJ antitoxin family.</text>
</comment>
<dbReference type="InterPro" id="IPR013321">
    <property type="entry name" value="Arc_rbn_hlx_hlx"/>
</dbReference>
<dbReference type="Gene3D" id="1.10.1220.10">
    <property type="entry name" value="Met repressor-like"/>
    <property type="match status" value="1"/>
</dbReference>
<keyword evidence="2" id="KW-1277">Toxin-antitoxin system</keyword>